<dbReference type="Proteomes" id="UP000824469">
    <property type="component" value="Unassembled WGS sequence"/>
</dbReference>
<gene>
    <name evidence="1" type="ORF">KI387_025570</name>
</gene>
<feature type="non-terminal residue" evidence="1">
    <location>
        <position position="51"/>
    </location>
</feature>
<evidence type="ECO:0000313" key="1">
    <source>
        <dbReference type="EMBL" id="KAH9310535.1"/>
    </source>
</evidence>
<name>A0AA38L7D5_TAXCH</name>
<reference evidence="1 2" key="1">
    <citation type="journal article" date="2021" name="Nat. Plants">
        <title>The Taxus genome provides insights into paclitaxel biosynthesis.</title>
        <authorList>
            <person name="Xiong X."/>
            <person name="Gou J."/>
            <person name="Liao Q."/>
            <person name="Li Y."/>
            <person name="Zhou Q."/>
            <person name="Bi G."/>
            <person name="Li C."/>
            <person name="Du R."/>
            <person name="Wang X."/>
            <person name="Sun T."/>
            <person name="Guo L."/>
            <person name="Liang H."/>
            <person name="Lu P."/>
            <person name="Wu Y."/>
            <person name="Zhang Z."/>
            <person name="Ro D.K."/>
            <person name="Shang Y."/>
            <person name="Huang S."/>
            <person name="Yan J."/>
        </authorList>
    </citation>
    <scope>NUCLEOTIDE SEQUENCE [LARGE SCALE GENOMIC DNA]</scope>
    <source>
        <strain evidence="1">Ta-2019</strain>
    </source>
</reference>
<protein>
    <submittedName>
        <fullName evidence="1">Uncharacterized protein</fullName>
    </submittedName>
</protein>
<dbReference type="EMBL" id="JAHRHJ020000006">
    <property type="protein sequence ID" value="KAH9310535.1"/>
    <property type="molecule type" value="Genomic_DNA"/>
</dbReference>
<accession>A0AA38L7D5</accession>
<sequence length="51" mass="5077">GSGFFNFGCTLLGKGEGGIHDVEGKADGGRGRVSQGDKGGVVKVVGRGKVE</sequence>
<organism evidence="1 2">
    <name type="scientific">Taxus chinensis</name>
    <name type="common">Chinese yew</name>
    <name type="synonym">Taxus wallichiana var. chinensis</name>
    <dbReference type="NCBI Taxonomy" id="29808"/>
    <lineage>
        <taxon>Eukaryota</taxon>
        <taxon>Viridiplantae</taxon>
        <taxon>Streptophyta</taxon>
        <taxon>Embryophyta</taxon>
        <taxon>Tracheophyta</taxon>
        <taxon>Spermatophyta</taxon>
        <taxon>Pinopsida</taxon>
        <taxon>Pinidae</taxon>
        <taxon>Conifers II</taxon>
        <taxon>Cupressales</taxon>
        <taxon>Taxaceae</taxon>
        <taxon>Taxus</taxon>
    </lineage>
</organism>
<comment type="caution">
    <text evidence="1">The sequence shown here is derived from an EMBL/GenBank/DDBJ whole genome shotgun (WGS) entry which is preliminary data.</text>
</comment>
<feature type="non-terminal residue" evidence="1">
    <location>
        <position position="1"/>
    </location>
</feature>
<evidence type="ECO:0000313" key="2">
    <source>
        <dbReference type="Proteomes" id="UP000824469"/>
    </source>
</evidence>
<keyword evidence="2" id="KW-1185">Reference proteome</keyword>
<dbReference type="AlphaFoldDB" id="A0AA38L7D5"/>
<proteinExistence type="predicted"/>